<accession>A0A6N3FD77</accession>
<proteinExistence type="predicted"/>
<gene>
    <name evidence="2" type="ORF">PCLFYP37_03137</name>
</gene>
<dbReference type="Pfam" id="PF02470">
    <property type="entry name" value="MlaD"/>
    <property type="match status" value="1"/>
</dbReference>
<dbReference type="GeneID" id="93558620"/>
<dbReference type="InterPro" id="IPR052336">
    <property type="entry name" value="MlaD_Phospholipid_Transporter"/>
</dbReference>
<dbReference type="AlphaFoldDB" id="A0A6N3FD77"/>
<evidence type="ECO:0000259" key="1">
    <source>
        <dbReference type="Pfam" id="PF02470"/>
    </source>
</evidence>
<dbReference type="PANTHER" id="PTHR33371:SF4">
    <property type="entry name" value="INTERMEMBRANE PHOSPHOLIPID TRANSPORT SYSTEM BINDING PROTEIN MLAD"/>
    <property type="match status" value="1"/>
</dbReference>
<dbReference type="PANTHER" id="PTHR33371">
    <property type="entry name" value="INTERMEMBRANE PHOSPHOLIPID TRANSPORT SYSTEM BINDING PROTEIN MLAD-RELATED"/>
    <property type="match status" value="1"/>
</dbReference>
<organism evidence="2">
    <name type="scientific">Paraprevotella clara</name>
    <dbReference type="NCBI Taxonomy" id="454154"/>
    <lineage>
        <taxon>Bacteria</taxon>
        <taxon>Pseudomonadati</taxon>
        <taxon>Bacteroidota</taxon>
        <taxon>Bacteroidia</taxon>
        <taxon>Bacteroidales</taxon>
        <taxon>Prevotellaceae</taxon>
        <taxon>Paraprevotella</taxon>
    </lineage>
</organism>
<sequence>MKYFTKEVKIGLTGAVAIAALFIGLNFLKGINLFKSSNSYYIEFSDIKGLAKSGPVLANGYKIGTVRDILYNYQLPGHVLVEISVDESMRLPKGTKGTLVTEMLGGCNLNLLLGNPEDGHYAPGDTIQGDDTKGLMDKAADIVPQVEQIMGKVDTLLTTLNTLAANPNLPSIMENAQSITANLNQSSRQLNLLLRNDLPELTGKMSRIGDNVITLTDHINELDLQATLSKVDTTLGYVQLMTEKMNRKDNTLGLLLNDSALYNNLTHTAGSANNLLIDLKENPKRYVHFSLFGRKN</sequence>
<dbReference type="InterPro" id="IPR003399">
    <property type="entry name" value="Mce/MlaD"/>
</dbReference>
<protein>
    <submittedName>
        <fullName evidence="2">Mce related protein</fullName>
    </submittedName>
</protein>
<feature type="domain" description="Mce/MlaD" evidence="1">
    <location>
        <begin position="38"/>
        <end position="103"/>
    </location>
</feature>
<reference evidence="2" key="1">
    <citation type="submission" date="2019-11" db="EMBL/GenBank/DDBJ databases">
        <authorList>
            <person name="Feng L."/>
        </authorList>
    </citation>
    <scope>NUCLEOTIDE SEQUENCE</scope>
    <source>
        <strain evidence="2">PclaraLFYP37</strain>
    </source>
</reference>
<dbReference type="EMBL" id="CACRUT010000020">
    <property type="protein sequence ID" value="VYU50012.1"/>
    <property type="molecule type" value="Genomic_DNA"/>
</dbReference>
<dbReference type="RefSeq" id="WP_008622543.1">
    <property type="nucleotide sequence ID" value="NZ_CABMOJ010000054.1"/>
</dbReference>
<name>A0A6N3FD77_9BACT</name>
<evidence type="ECO:0000313" key="2">
    <source>
        <dbReference type="EMBL" id="VYU50012.1"/>
    </source>
</evidence>